<reference evidence="2" key="2">
    <citation type="journal article" date="2024" name="Plant">
        <title>Genomic evolution and insights into agronomic trait innovations of Sesamum species.</title>
        <authorList>
            <person name="Miao H."/>
            <person name="Wang L."/>
            <person name="Qu L."/>
            <person name="Liu H."/>
            <person name="Sun Y."/>
            <person name="Le M."/>
            <person name="Wang Q."/>
            <person name="Wei S."/>
            <person name="Zheng Y."/>
            <person name="Lin W."/>
            <person name="Duan Y."/>
            <person name="Cao H."/>
            <person name="Xiong S."/>
            <person name="Wang X."/>
            <person name="Wei L."/>
            <person name="Li C."/>
            <person name="Ma Q."/>
            <person name="Ju M."/>
            <person name="Zhao R."/>
            <person name="Li G."/>
            <person name="Mu C."/>
            <person name="Tian Q."/>
            <person name="Mei H."/>
            <person name="Zhang T."/>
            <person name="Gao T."/>
            <person name="Zhang H."/>
        </authorList>
    </citation>
    <scope>NUCLEOTIDE SEQUENCE</scope>
    <source>
        <strain evidence="2">G01</strain>
    </source>
</reference>
<feature type="region of interest" description="Disordered" evidence="1">
    <location>
        <begin position="20"/>
        <end position="44"/>
    </location>
</feature>
<dbReference type="AlphaFoldDB" id="A0AAW2J0U8"/>
<comment type="caution">
    <text evidence="2">The sequence shown here is derived from an EMBL/GenBank/DDBJ whole genome shotgun (WGS) entry which is preliminary data.</text>
</comment>
<accession>A0AAW2J0U8</accession>
<sequence length="57" mass="5794">MATSLAAMTARRASILARLTSSSSSGARASSLIPSRGLAGAAGTDFDRTFPIDHSLL</sequence>
<feature type="compositionally biased region" description="Low complexity" evidence="1">
    <location>
        <begin position="20"/>
        <end position="32"/>
    </location>
</feature>
<evidence type="ECO:0000256" key="1">
    <source>
        <dbReference type="SAM" id="MobiDB-lite"/>
    </source>
</evidence>
<name>A0AAW2J0U8_9LAMI</name>
<organism evidence="2">
    <name type="scientific">Sesamum angustifolium</name>
    <dbReference type="NCBI Taxonomy" id="2727405"/>
    <lineage>
        <taxon>Eukaryota</taxon>
        <taxon>Viridiplantae</taxon>
        <taxon>Streptophyta</taxon>
        <taxon>Embryophyta</taxon>
        <taxon>Tracheophyta</taxon>
        <taxon>Spermatophyta</taxon>
        <taxon>Magnoliopsida</taxon>
        <taxon>eudicotyledons</taxon>
        <taxon>Gunneridae</taxon>
        <taxon>Pentapetalae</taxon>
        <taxon>asterids</taxon>
        <taxon>lamiids</taxon>
        <taxon>Lamiales</taxon>
        <taxon>Pedaliaceae</taxon>
        <taxon>Sesamum</taxon>
    </lineage>
</organism>
<gene>
    <name evidence="2" type="ORF">Sangu_2663500</name>
</gene>
<proteinExistence type="predicted"/>
<reference evidence="2" key="1">
    <citation type="submission" date="2020-06" db="EMBL/GenBank/DDBJ databases">
        <authorList>
            <person name="Li T."/>
            <person name="Hu X."/>
            <person name="Zhang T."/>
            <person name="Song X."/>
            <person name="Zhang H."/>
            <person name="Dai N."/>
            <person name="Sheng W."/>
            <person name="Hou X."/>
            <person name="Wei L."/>
        </authorList>
    </citation>
    <scope>NUCLEOTIDE SEQUENCE</scope>
    <source>
        <strain evidence="2">G01</strain>
        <tissue evidence="2">Leaf</tissue>
    </source>
</reference>
<protein>
    <submittedName>
        <fullName evidence="2">Uncharacterized protein</fullName>
    </submittedName>
</protein>
<evidence type="ECO:0000313" key="2">
    <source>
        <dbReference type="EMBL" id="KAL0288314.1"/>
    </source>
</evidence>
<dbReference type="EMBL" id="JACGWK010001454">
    <property type="protein sequence ID" value="KAL0288314.1"/>
    <property type="molecule type" value="Genomic_DNA"/>
</dbReference>